<keyword evidence="2" id="KW-1185">Reference proteome</keyword>
<protein>
    <submittedName>
        <fullName evidence="1">Uncharacterized protein</fullName>
    </submittedName>
</protein>
<sequence length="180" mass="21224">MPLLNIHYRTTLDPLTDPDHAEKALNEIKKFWVLNVQSDLDSIETAFKEEFPTYKIFLPDVDHLKLAHPIPEKKTLEYQNSFEYISKNYLETYTDTYDKSEYPDLIPWDEQFAWDGSYNRKPVTHPLHKYPQWDKLALLVDDEEGKANDIFLRGLFEQVLPCLDDEGNPQFKGDDYHILG</sequence>
<name>A8ZQK1_ACAM1</name>
<geneLocation type="plasmid" evidence="1 2">
    <name>pREB7</name>
</geneLocation>
<reference evidence="1 2" key="1">
    <citation type="journal article" date="2008" name="Proc. Natl. Acad. Sci. U.S.A.">
        <title>Niche adaptation and genome expansion in the chlorophyll d-producing cyanobacterium Acaryochloris marina.</title>
        <authorList>
            <person name="Swingley W.D."/>
            <person name="Chen M."/>
            <person name="Cheung P.C."/>
            <person name="Conrad A.L."/>
            <person name="Dejesa L.C."/>
            <person name="Hao J."/>
            <person name="Honchak B.M."/>
            <person name="Karbach L.E."/>
            <person name="Kurdoglu A."/>
            <person name="Lahiri S."/>
            <person name="Mastrian S.D."/>
            <person name="Miyashita H."/>
            <person name="Page L."/>
            <person name="Ramakrishna P."/>
            <person name="Satoh S."/>
            <person name="Sattley W.M."/>
            <person name="Shimada Y."/>
            <person name="Taylor H.L."/>
            <person name="Tomo T."/>
            <person name="Tsuchiya T."/>
            <person name="Wang Z.T."/>
            <person name="Raymond J."/>
            <person name="Mimuro M."/>
            <person name="Blankenship R.E."/>
            <person name="Touchman J.W."/>
        </authorList>
    </citation>
    <scope>NUCLEOTIDE SEQUENCE [LARGE SCALE GENOMIC DNA]</scope>
    <source>
        <strain evidence="2">MBIC 11017</strain>
        <plasmid evidence="2">Plasmid pREB7</plasmid>
    </source>
</reference>
<dbReference type="AlphaFoldDB" id="A8ZQK1"/>
<dbReference type="Proteomes" id="UP000000268">
    <property type="component" value="Plasmid pREB7"/>
</dbReference>
<evidence type="ECO:0000313" key="1">
    <source>
        <dbReference type="EMBL" id="ABW33287.1"/>
    </source>
</evidence>
<gene>
    <name evidence="1" type="ordered locus">AM1_G0107</name>
</gene>
<dbReference type="EMBL" id="CP000844">
    <property type="protein sequence ID" value="ABW33287.1"/>
    <property type="molecule type" value="Genomic_DNA"/>
</dbReference>
<organism evidence="1 2">
    <name type="scientific">Acaryochloris marina (strain MBIC 11017)</name>
    <dbReference type="NCBI Taxonomy" id="329726"/>
    <lineage>
        <taxon>Bacteria</taxon>
        <taxon>Bacillati</taxon>
        <taxon>Cyanobacteriota</taxon>
        <taxon>Cyanophyceae</taxon>
        <taxon>Acaryochloridales</taxon>
        <taxon>Acaryochloridaceae</taxon>
        <taxon>Acaryochloris</taxon>
    </lineage>
</organism>
<evidence type="ECO:0000313" key="2">
    <source>
        <dbReference type="Proteomes" id="UP000000268"/>
    </source>
</evidence>
<dbReference type="RefSeq" id="WP_012168353.1">
    <property type="nucleotide sequence ID" value="NC_009932.1"/>
</dbReference>
<accession>A8ZQK1</accession>
<keyword evidence="1" id="KW-0614">Plasmid</keyword>
<dbReference type="HOGENOM" id="CLU_1493065_0_0_3"/>
<proteinExistence type="predicted"/>
<dbReference type="KEGG" id="amr:AM1_G0107"/>